<comment type="caution">
    <text evidence="7">Lacks conserved residue(s) required for the propagation of feature annotation.</text>
</comment>
<keyword evidence="7" id="KW-0407">Ion channel</keyword>
<feature type="domain" description="Mechanosensitive ion channel MscS C-terminal" evidence="9">
    <location>
        <begin position="186"/>
        <end position="266"/>
    </location>
</feature>
<keyword evidence="7" id="KW-0997">Cell inner membrane</keyword>
<reference evidence="11" key="1">
    <citation type="submission" date="2024-04" db="EMBL/GenBank/DDBJ databases">
        <authorList>
            <person name="Manzano-Marin A."/>
            <person name="Manzano-Marin A."/>
            <person name="Alejandro Manzano Marin A."/>
        </authorList>
    </citation>
    <scope>NUCLEOTIDE SEQUENCE [LARGE SCALE GENOMIC DNA]</scope>
    <source>
        <strain evidence="11">TABTEA</strain>
    </source>
</reference>
<dbReference type="InterPro" id="IPR045275">
    <property type="entry name" value="MscS_archaea/bacteria_type"/>
</dbReference>
<evidence type="ECO:0000259" key="9">
    <source>
        <dbReference type="Pfam" id="PF21082"/>
    </source>
</evidence>
<dbReference type="Pfam" id="PF00924">
    <property type="entry name" value="MS_channel_2nd"/>
    <property type="match status" value="1"/>
</dbReference>
<feature type="transmembrane region" description="Helical" evidence="7">
    <location>
        <begin position="91"/>
        <end position="109"/>
    </location>
</feature>
<comment type="subcellular location">
    <subcellularLocation>
        <location evidence="7">Cell inner membrane</location>
        <topology evidence="7">Multi-pass membrane protein</topology>
    </subcellularLocation>
    <subcellularLocation>
        <location evidence="1">Cell membrane</location>
        <topology evidence="1">Multi-pass membrane protein</topology>
    </subcellularLocation>
</comment>
<dbReference type="PANTHER" id="PTHR30221:SF1">
    <property type="entry name" value="SMALL-CONDUCTANCE MECHANOSENSITIVE CHANNEL"/>
    <property type="match status" value="1"/>
</dbReference>
<evidence type="ECO:0000256" key="7">
    <source>
        <dbReference type="RuleBase" id="RU369025"/>
    </source>
</evidence>
<dbReference type="InterPro" id="IPR008910">
    <property type="entry name" value="MSC_TM_helix"/>
</dbReference>
<comment type="subunit">
    <text evidence="7">Homoheptamer.</text>
</comment>
<keyword evidence="3" id="KW-1003">Cell membrane</keyword>
<evidence type="ECO:0000256" key="4">
    <source>
        <dbReference type="ARBA" id="ARBA00022692"/>
    </source>
</evidence>
<keyword evidence="6 7" id="KW-0472">Membrane</keyword>
<feature type="transmembrane region" description="Helical" evidence="7">
    <location>
        <begin position="63"/>
        <end position="85"/>
    </location>
</feature>
<dbReference type="Pfam" id="PF05552">
    <property type="entry name" value="MS_channel_1st_1"/>
    <property type="match status" value="1"/>
</dbReference>
<dbReference type="SUPFAM" id="SSF82689">
    <property type="entry name" value="Mechanosensitive channel protein MscS (YggB), C-terminal domain"/>
    <property type="match status" value="1"/>
</dbReference>
<organism evidence="11 12">
    <name type="scientific">Candidatus Providencia siddallii</name>
    <dbReference type="NCBI Taxonomy" id="1715285"/>
    <lineage>
        <taxon>Bacteria</taxon>
        <taxon>Pseudomonadati</taxon>
        <taxon>Pseudomonadota</taxon>
        <taxon>Gammaproteobacteria</taxon>
        <taxon>Enterobacterales</taxon>
        <taxon>Morganellaceae</taxon>
        <taxon>Providencia</taxon>
    </lineage>
</organism>
<evidence type="ECO:0000256" key="2">
    <source>
        <dbReference type="ARBA" id="ARBA00008017"/>
    </source>
</evidence>
<keyword evidence="12" id="KW-1185">Reference proteome</keyword>
<dbReference type="InterPro" id="IPR049278">
    <property type="entry name" value="MS_channel_C"/>
</dbReference>
<keyword evidence="5 7" id="KW-1133">Transmembrane helix</keyword>
<evidence type="ECO:0000256" key="3">
    <source>
        <dbReference type="ARBA" id="ARBA00022475"/>
    </source>
</evidence>
<evidence type="ECO:0000256" key="5">
    <source>
        <dbReference type="ARBA" id="ARBA00022989"/>
    </source>
</evidence>
<name>A0ABM9NNZ7_9GAMM</name>
<accession>A0ABM9NNZ7</accession>
<feature type="transmembrane region" description="Helical" evidence="7">
    <location>
        <begin position="22"/>
        <end position="42"/>
    </location>
</feature>
<dbReference type="Proteomes" id="UP001497533">
    <property type="component" value="Chromosome"/>
</dbReference>
<dbReference type="Gene3D" id="1.10.287.1260">
    <property type="match status" value="1"/>
</dbReference>
<evidence type="ECO:0000256" key="1">
    <source>
        <dbReference type="ARBA" id="ARBA00004651"/>
    </source>
</evidence>
<dbReference type="Gene3D" id="2.30.30.60">
    <property type="match status" value="1"/>
</dbReference>
<keyword evidence="7" id="KW-0813">Transport</keyword>
<dbReference type="InterPro" id="IPR011066">
    <property type="entry name" value="MscS_channel_C_sf"/>
</dbReference>
<keyword evidence="4 7" id="KW-0812">Transmembrane</keyword>
<dbReference type="InterPro" id="IPR010920">
    <property type="entry name" value="LSM_dom_sf"/>
</dbReference>
<dbReference type="InterPro" id="IPR006685">
    <property type="entry name" value="MscS_channel_2nd"/>
</dbReference>
<evidence type="ECO:0000259" key="10">
    <source>
        <dbReference type="Pfam" id="PF21088"/>
    </source>
</evidence>
<sequence length="272" mass="31443">MIYITNILNKITNLILINQELLTNYIINIIFALIIFFIGIIITKFIEHWIQNIMIIKNIDTTINYLLSTIFRYILITFTLIIVLNKIGIKTAPIIAIIGTIGLAFGLAIQNSLKNFISGILLIILRPLKVGEHVIICSIEGYVKKIQFFFTIIKTIENSIAIIPNDKIINNNIINLTNKKNIQQNIIISVDHNSNINTTKEILYKILKDENRIQQNNGMFIRLYKISPYSLDYIINFWTTNNDAWPVYLDLLKNLKQKLYNSNINIISQEIC</sequence>
<comment type="function">
    <text evidence="7">Mechanosensitive channel that participates in the regulation of osmotic pressure changes within the cell, opening in response to stretch forces in the membrane lipid bilayer, without the need for other proteins. Contributes to normal resistance to hypoosmotic shock. Forms an ion channel of 1.0 nanosiemens conductance with a slight preference for anions.</text>
</comment>
<evidence type="ECO:0000313" key="12">
    <source>
        <dbReference type="Proteomes" id="UP001497533"/>
    </source>
</evidence>
<dbReference type="Gene3D" id="3.30.70.100">
    <property type="match status" value="1"/>
</dbReference>
<dbReference type="InterPro" id="IPR011014">
    <property type="entry name" value="MscS_channel_TM-2"/>
</dbReference>
<dbReference type="InterPro" id="IPR049142">
    <property type="entry name" value="MS_channel_1st"/>
</dbReference>
<dbReference type="Pfam" id="PF21082">
    <property type="entry name" value="MS_channel_3rd"/>
    <property type="match status" value="1"/>
</dbReference>
<keyword evidence="7" id="KW-0406">Ion transport</keyword>
<evidence type="ECO:0000256" key="6">
    <source>
        <dbReference type="ARBA" id="ARBA00023136"/>
    </source>
</evidence>
<dbReference type="SUPFAM" id="SSF82861">
    <property type="entry name" value="Mechanosensitive channel protein MscS (YggB), transmembrane region"/>
    <property type="match status" value="1"/>
</dbReference>
<comment type="similarity">
    <text evidence="2 7">Belongs to the MscS (TC 1.A.23) family.</text>
</comment>
<dbReference type="SUPFAM" id="SSF50182">
    <property type="entry name" value="Sm-like ribonucleoproteins"/>
    <property type="match status" value="1"/>
</dbReference>
<feature type="domain" description="Mechanosensitive ion channel transmembrane helices 2/3" evidence="10">
    <location>
        <begin position="69"/>
        <end position="110"/>
    </location>
</feature>
<dbReference type="InterPro" id="IPR023408">
    <property type="entry name" value="MscS_beta-dom_sf"/>
</dbReference>
<dbReference type="Pfam" id="PF21088">
    <property type="entry name" value="MS_channel_1st"/>
    <property type="match status" value="1"/>
</dbReference>
<evidence type="ECO:0000313" key="11">
    <source>
        <dbReference type="EMBL" id="CAL1329206.1"/>
    </source>
</evidence>
<protein>
    <recommendedName>
        <fullName evidence="7">Small-conductance mechanosensitive channel</fullName>
    </recommendedName>
</protein>
<dbReference type="PANTHER" id="PTHR30221">
    <property type="entry name" value="SMALL-CONDUCTANCE MECHANOSENSITIVE CHANNEL"/>
    <property type="match status" value="1"/>
</dbReference>
<evidence type="ECO:0000259" key="8">
    <source>
        <dbReference type="Pfam" id="PF00924"/>
    </source>
</evidence>
<dbReference type="EMBL" id="OZ034688">
    <property type="protein sequence ID" value="CAL1329206.1"/>
    <property type="molecule type" value="Genomic_DNA"/>
</dbReference>
<gene>
    <name evidence="11" type="primary">mscS</name>
    <name evidence="11" type="ORF">PRHACTZTBTEA_284</name>
</gene>
<dbReference type="RefSeq" id="WP_341765249.1">
    <property type="nucleotide sequence ID" value="NZ_OZ034688.1"/>
</dbReference>
<feature type="domain" description="Mechanosensitive ion channel MscS" evidence="8">
    <location>
        <begin position="111"/>
        <end position="177"/>
    </location>
</feature>
<proteinExistence type="inferred from homology"/>